<sequence length="53" mass="6215">MFYEVSDILGMHLKFRDLRRSLVAPFFNTLESLTEEEVPGERLKWTRGVLISS</sequence>
<organism evidence="1 2">
    <name type="scientific">Nitrococcus mobilis Nb-231</name>
    <dbReference type="NCBI Taxonomy" id="314278"/>
    <lineage>
        <taxon>Bacteria</taxon>
        <taxon>Pseudomonadati</taxon>
        <taxon>Pseudomonadota</taxon>
        <taxon>Gammaproteobacteria</taxon>
        <taxon>Chromatiales</taxon>
        <taxon>Ectothiorhodospiraceae</taxon>
        <taxon>Nitrococcus</taxon>
    </lineage>
</organism>
<gene>
    <name evidence="1" type="ORF">NB231_05075</name>
</gene>
<dbReference type="AlphaFoldDB" id="A4BQ99"/>
<name>A4BQ99_9GAMM</name>
<dbReference type="EMBL" id="AAOF01000004">
    <property type="protein sequence ID" value="EAR22254.1"/>
    <property type="molecule type" value="Genomic_DNA"/>
</dbReference>
<protein>
    <submittedName>
        <fullName evidence="1">Uncharacterized protein</fullName>
    </submittedName>
</protein>
<comment type="caution">
    <text evidence="1">The sequence shown here is derived from an EMBL/GenBank/DDBJ whole genome shotgun (WGS) entry which is preliminary data.</text>
</comment>
<proteinExistence type="predicted"/>
<dbReference type="HOGENOM" id="CLU_3063947_0_0_6"/>
<reference evidence="1 2" key="1">
    <citation type="submission" date="2006-02" db="EMBL/GenBank/DDBJ databases">
        <authorList>
            <person name="Waterbury J."/>
            <person name="Ferriera S."/>
            <person name="Johnson J."/>
            <person name="Kravitz S."/>
            <person name="Halpern A."/>
            <person name="Remington K."/>
            <person name="Beeson K."/>
            <person name="Tran B."/>
            <person name="Rogers Y.-H."/>
            <person name="Friedman R."/>
            <person name="Venter J.C."/>
        </authorList>
    </citation>
    <scope>NUCLEOTIDE SEQUENCE [LARGE SCALE GENOMIC DNA]</scope>
    <source>
        <strain evidence="1 2">Nb-231</strain>
    </source>
</reference>
<accession>A4BQ99</accession>
<dbReference type="Proteomes" id="UP000003374">
    <property type="component" value="Unassembled WGS sequence"/>
</dbReference>
<evidence type="ECO:0000313" key="2">
    <source>
        <dbReference type="Proteomes" id="UP000003374"/>
    </source>
</evidence>
<evidence type="ECO:0000313" key="1">
    <source>
        <dbReference type="EMBL" id="EAR22254.1"/>
    </source>
</evidence>
<keyword evidence="2" id="KW-1185">Reference proteome</keyword>